<gene>
    <name evidence="1" type="ORF">SFRICE_001966</name>
</gene>
<name>A0A2H1VGZ6_SPOFR</name>
<reference evidence="1" key="1">
    <citation type="submission" date="2016-07" db="EMBL/GenBank/DDBJ databases">
        <authorList>
            <person name="Bretaudeau A."/>
        </authorList>
    </citation>
    <scope>NUCLEOTIDE SEQUENCE</scope>
    <source>
        <strain evidence="1">Rice</strain>
        <tissue evidence="1">Whole body</tissue>
    </source>
</reference>
<proteinExistence type="predicted"/>
<accession>A0A2H1VGZ6</accession>
<sequence>MPQNTNMRQKAKKAKMFNGYMDFGCTVAAIAGQLAAVQRIAGSIPARSNSLCDPQIVVSGLESNSIQNNFRLSNNEK</sequence>
<protein>
    <submittedName>
        <fullName evidence="1">SFRICE_001966</fullName>
    </submittedName>
</protein>
<evidence type="ECO:0000313" key="1">
    <source>
        <dbReference type="EMBL" id="SOQ40087.1"/>
    </source>
</evidence>
<dbReference type="AlphaFoldDB" id="A0A2H1VGZ6"/>
<dbReference type="EMBL" id="ODYU01002505">
    <property type="protein sequence ID" value="SOQ40087.1"/>
    <property type="molecule type" value="Genomic_DNA"/>
</dbReference>
<organism evidence="1">
    <name type="scientific">Spodoptera frugiperda</name>
    <name type="common">Fall armyworm</name>
    <dbReference type="NCBI Taxonomy" id="7108"/>
    <lineage>
        <taxon>Eukaryota</taxon>
        <taxon>Metazoa</taxon>
        <taxon>Ecdysozoa</taxon>
        <taxon>Arthropoda</taxon>
        <taxon>Hexapoda</taxon>
        <taxon>Insecta</taxon>
        <taxon>Pterygota</taxon>
        <taxon>Neoptera</taxon>
        <taxon>Endopterygota</taxon>
        <taxon>Lepidoptera</taxon>
        <taxon>Glossata</taxon>
        <taxon>Ditrysia</taxon>
        <taxon>Noctuoidea</taxon>
        <taxon>Noctuidae</taxon>
        <taxon>Amphipyrinae</taxon>
        <taxon>Spodoptera</taxon>
    </lineage>
</organism>